<dbReference type="SMART" id="SM00220">
    <property type="entry name" value="S_TKc"/>
    <property type="match status" value="1"/>
</dbReference>
<proteinExistence type="predicted"/>
<evidence type="ECO:0000256" key="4">
    <source>
        <dbReference type="ARBA" id="ARBA00022840"/>
    </source>
</evidence>
<dbReference type="Gene3D" id="1.10.510.10">
    <property type="entry name" value="Transferase(Phosphotransferase) domain 1"/>
    <property type="match status" value="1"/>
</dbReference>
<evidence type="ECO:0000256" key="1">
    <source>
        <dbReference type="ARBA" id="ARBA00022679"/>
    </source>
</evidence>
<gene>
    <name evidence="5" type="primary">stkP</name>
    <name evidence="5" type="ORF">CB4_01355</name>
</gene>
<dbReference type="InterPro" id="IPR011009">
    <property type="entry name" value="Kinase-like_dom_sf"/>
</dbReference>
<dbReference type="EC" id="2.7.11.1" evidence="5"/>
<dbReference type="Proteomes" id="UP000217696">
    <property type="component" value="Chromosome"/>
</dbReference>
<dbReference type="GO" id="GO:0005776">
    <property type="term" value="C:autophagosome"/>
    <property type="evidence" value="ECO:0007669"/>
    <property type="project" value="TreeGrafter"/>
</dbReference>
<dbReference type="GO" id="GO:0004674">
    <property type="term" value="F:protein serine/threonine kinase activity"/>
    <property type="evidence" value="ECO:0007669"/>
    <property type="project" value="UniProtKB-EC"/>
</dbReference>
<name>A0A0U5AY56_9BACL</name>
<dbReference type="PANTHER" id="PTHR24348">
    <property type="entry name" value="SERINE/THREONINE-PROTEIN KINASE UNC-51-RELATED"/>
    <property type="match status" value="1"/>
</dbReference>
<keyword evidence="6" id="KW-1185">Reference proteome</keyword>
<dbReference type="SUPFAM" id="SSF56112">
    <property type="entry name" value="Protein kinase-like (PK-like)"/>
    <property type="match status" value="1"/>
</dbReference>
<dbReference type="GO" id="GO:0042594">
    <property type="term" value="P:response to starvation"/>
    <property type="evidence" value="ECO:0007669"/>
    <property type="project" value="TreeGrafter"/>
</dbReference>
<dbReference type="KEGG" id="asoc:CB4_01355"/>
<evidence type="ECO:0000256" key="2">
    <source>
        <dbReference type="ARBA" id="ARBA00022741"/>
    </source>
</evidence>
<accession>A0A0U5AY56</accession>
<dbReference type="RefSeq" id="WP_157737835.1">
    <property type="nucleotide sequence ID" value="NZ_AP017312.1"/>
</dbReference>
<dbReference type="PANTHER" id="PTHR24348:SF22">
    <property type="entry name" value="NON-SPECIFIC SERINE_THREONINE PROTEIN KINASE"/>
    <property type="match status" value="1"/>
</dbReference>
<protein>
    <submittedName>
        <fullName evidence="5">Serine/threonine-protein kinase StkP</fullName>
        <ecNumber evidence="5">2.7.11.1</ecNumber>
    </submittedName>
</protein>
<dbReference type="InterPro" id="IPR000719">
    <property type="entry name" value="Prot_kinase_dom"/>
</dbReference>
<keyword evidence="1 5" id="KW-0808">Transferase</keyword>
<keyword evidence="4" id="KW-0067">ATP-binding</keyword>
<dbReference type="EMBL" id="AP017312">
    <property type="protein sequence ID" value="BAU27186.1"/>
    <property type="molecule type" value="Genomic_DNA"/>
</dbReference>
<evidence type="ECO:0000256" key="3">
    <source>
        <dbReference type="ARBA" id="ARBA00022777"/>
    </source>
</evidence>
<dbReference type="GO" id="GO:0005829">
    <property type="term" value="C:cytosol"/>
    <property type="evidence" value="ECO:0007669"/>
    <property type="project" value="TreeGrafter"/>
</dbReference>
<dbReference type="GO" id="GO:0005524">
    <property type="term" value="F:ATP binding"/>
    <property type="evidence" value="ECO:0007669"/>
    <property type="project" value="UniProtKB-KW"/>
</dbReference>
<evidence type="ECO:0000313" key="5">
    <source>
        <dbReference type="EMBL" id="BAU27186.1"/>
    </source>
</evidence>
<sequence length="302" mass="35121">MREREAGLKKNTIVKNTYQIKKAISCSDLSIVYIGRHIMSKEYCIIKEWFPRRLALRDLDHRTLLCRLPSLKQKYEELKASFFREARILKEIQHRNIVTYMDHFEENGTGYIVTEYCRGRTLDQYIQQADSHCLADFFKHILLPLLDVVHFLHKKGILHRDIKPANIVRTKDGQLKLLDFGSAVHYTSADRYEIFTTTGFSPLEFYSARSRQRAYSDIYSLSATIYYCLSGKPPLDVAQRMIEDNLVAIKDQNGKVSSFFSYIVMKGLAVDYRRRTLSLSLLRTAAVAEYIFLKTKSFKAGL</sequence>
<keyword evidence="3 5" id="KW-0418">Kinase</keyword>
<dbReference type="GO" id="GO:0034045">
    <property type="term" value="C:phagophore assembly site membrane"/>
    <property type="evidence" value="ECO:0007669"/>
    <property type="project" value="TreeGrafter"/>
</dbReference>
<organism evidence="5 6">
    <name type="scientific">Aneurinibacillus soli</name>
    <dbReference type="NCBI Taxonomy" id="1500254"/>
    <lineage>
        <taxon>Bacteria</taxon>
        <taxon>Bacillati</taxon>
        <taxon>Bacillota</taxon>
        <taxon>Bacilli</taxon>
        <taxon>Bacillales</taxon>
        <taxon>Paenibacillaceae</taxon>
        <taxon>Aneurinibacillus group</taxon>
        <taxon>Aneurinibacillus</taxon>
    </lineage>
</organism>
<dbReference type="PROSITE" id="PS50011">
    <property type="entry name" value="PROTEIN_KINASE_DOM"/>
    <property type="match status" value="1"/>
</dbReference>
<dbReference type="AlphaFoldDB" id="A0A0U5AY56"/>
<dbReference type="InterPro" id="IPR045269">
    <property type="entry name" value="Atg1-like"/>
</dbReference>
<dbReference type="Pfam" id="PF00069">
    <property type="entry name" value="Pkinase"/>
    <property type="match status" value="1"/>
</dbReference>
<dbReference type="CDD" id="cd14014">
    <property type="entry name" value="STKc_PknB_like"/>
    <property type="match status" value="1"/>
</dbReference>
<evidence type="ECO:0000313" key="6">
    <source>
        <dbReference type="Proteomes" id="UP000217696"/>
    </source>
</evidence>
<keyword evidence="2" id="KW-0547">Nucleotide-binding</keyword>
<reference evidence="5 6" key="1">
    <citation type="submission" date="2015-12" db="EMBL/GenBank/DDBJ databases">
        <title>Genome sequence of Aneurinibacillus soli.</title>
        <authorList>
            <person name="Lee J.S."/>
            <person name="Lee K.C."/>
            <person name="Kim K.K."/>
            <person name="Lee B.W."/>
        </authorList>
    </citation>
    <scope>NUCLEOTIDE SEQUENCE [LARGE SCALE GENOMIC DNA]</scope>
    <source>
        <strain evidence="5 6">CB4</strain>
    </source>
</reference>